<dbReference type="EMBL" id="CAMXCT020001329">
    <property type="protein sequence ID" value="CAL1142422.1"/>
    <property type="molecule type" value="Genomic_DNA"/>
</dbReference>
<feature type="domain" description="Helitron helicase-like" evidence="2">
    <location>
        <begin position="247"/>
        <end position="436"/>
    </location>
</feature>
<feature type="compositionally biased region" description="Basic and acidic residues" evidence="1">
    <location>
        <begin position="845"/>
        <end position="856"/>
    </location>
</feature>
<dbReference type="Gene3D" id="3.40.50.300">
    <property type="entry name" value="P-loop containing nucleotide triphosphate hydrolases"/>
    <property type="match status" value="1"/>
</dbReference>
<evidence type="ECO:0000256" key="1">
    <source>
        <dbReference type="SAM" id="MobiDB-lite"/>
    </source>
</evidence>
<feature type="region of interest" description="Disordered" evidence="1">
    <location>
        <begin position="1252"/>
        <end position="1279"/>
    </location>
</feature>
<dbReference type="OrthoDB" id="10007484at2759"/>
<dbReference type="EMBL" id="CAMXCT010001329">
    <property type="protein sequence ID" value="CAI3989047.1"/>
    <property type="molecule type" value="Genomic_DNA"/>
</dbReference>
<dbReference type="EMBL" id="CAMXCT030001329">
    <property type="protein sequence ID" value="CAL4776359.1"/>
    <property type="molecule type" value="Genomic_DNA"/>
</dbReference>
<accession>A0A9P1FWP4</accession>
<evidence type="ECO:0000259" key="2">
    <source>
        <dbReference type="Pfam" id="PF14214"/>
    </source>
</evidence>
<organism evidence="3">
    <name type="scientific">Cladocopium goreaui</name>
    <dbReference type="NCBI Taxonomy" id="2562237"/>
    <lineage>
        <taxon>Eukaryota</taxon>
        <taxon>Sar</taxon>
        <taxon>Alveolata</taxon>
        <taxon>Dinophyceae</taxon>
        <taxon>Suessiales</taxon>
        <taxon>Symbiodiniaceae</taxon>
        <taxon>Cladocopium</taxon>
    </lineage>
</organism>
<dbReference type="InterPro" id="IPR027417">
    <property type="entry name" value="P-loop_NTPase"/>
</dbReference>
<feature type="compositionally biased region" description="Basic and acidic residues" evidence="1">
    <location>
        <begin position="1266"/>
        <end position="1279"/>
    </location>
</feature>
<evidence type="ECO:0000313" key="5">
    <source>
        <dbReference type="Proteomes" id="UP001152797"/>
    </source>
</evidence>
<protein>
    <recommendedName>
        <fullName evidence="2">Helitron helicase-like domain-containing protein</fullName>
    </recommendedName>
</protein>
<evidence type="ECO:0000313" key="4">
    <source>
        <dbReference type="EMBL" id="CAL1142422.1"/>
    </source>
</evidence>
<gene>
    <name evidence="3" type="ORF">C1SCF055_LOCUS16146</name>
</gene>
<dbReference type="InterPro" id="IPR025476">
    <property type="entry name" value="Helitron_helicase-like"/>
</dbReference>
<comment type="caution">
    <text evidence="3">The sequence shown here is derived from an EMBL/GenBank/DDBJ whole genome shotgun (WGS) entry which is preliminary data.</text>
</comment>
<feature type="region of interest" description="Disordered" evidence="1">
    <location>
        <begin position="845"/>
        <end position="864"/>
    </location>
</feature>
<dbReference type="SUPFAM" id="SSF52540">
    <property type="entry name" value="P-loop containing nucleoside triphosphate hydrolases"/>
    <property type="match status" value="1"/>
</dbReference>
<reference evidence="4" key="2">
    <citation type="submission" date="2024-04" db="EMBL/GenBank/DDBJ databases">
        <authorList>
            <person name="Chen Y."/>
            <person name="Shah S."/>
            <person name="Dougan E. K."/>
            <person name="Thang M."/>
            <person name="Chan C."/>
        </authorList>
    </citation>
    <scope>NUCLEOTIDE SEQUENCE [LARGE SCALE GENOMIC DNA]</scope>
</reference>
<keyword evidence="5" id="KW-1185">Reference proteome</keyword>
<name>A0A9P1FWP4_9DINO</name>
<evidence type="ECO:0000313" key="3">
    <source>
        <dbReference type="EMBL" id="CAI3989047.1"/>
    </source>
</evidence>
<sequence length="1978" mass="222667">MEAEVKDFNEEKTDVSSKIVSLLEKIDELESAGARSVSVELATLMGEDTTLVDHLGRQRILQLCDEVQETCRKLSAADARRRLELELRDAVMGRSRWLLPSETSHEEPVDEDADSGRAAKHLLVARGKKPLSLFDWKIWTMAKPKLWRYGDAGNLFDREEALSTREWAACLLLREELQYAVDGDDVAPAMSNRFSGDWIALHMMSTVCRLTDQRNASYQFLRNGGMAFAKTLSALKADDLSSAARVVDPSSGDSMQQLLQNTSVPKTVKDALQAMQSASATVLGTDGHRRQCRHEGVAYMETFGPPLIFLTPNLADTQHPLLLVVQGEEVDLGSVDQEMDPSLPKYRDMLRKIAQDPVAQTVQFEFLMRLFFQHVLNVRPETLDCRRGGVRTVSREWCSDGAAASSTGAGMLGPVLAFRGEIEAQGRGSLHPHILVWLVCGHLEVVGQLASMLKNNKAELQHRLRHFMKMVVASFESLSHASVQAAPRIFDGASLSMPVSVTKVARNLSKYDGGSDLDLLREMLERTPEQDAFLEAAQDDDWRRPLLQVEEAPNPTKNIFTQPINGLPVAQTPAYRLRSVLVEGASPEEEARAWQTAFAQDLHNLLPALLRHVCSDSCFKYSDKSSTQFRICRHGFYHVVHVTEGCRVRRKGKALRPCVHVGSELEVEYGMAGRLRPIQLSPFECQTSFGGLVAGRHNLDLQDMRRVLDMKLWTEQGDILPHVGFTQQLGYMAKYEWAAGQYEERGGSPTEPVSWLWTRSLAKDFRKAWLAAHEKAVTGGTDKTQTEDDVAERDFVRAIRCGVSDAFSDGINRGFYINSYTTKPGPGLAGMLEELRKGIERLEMEREERNEERSRAEQAAQDAGEHIPGRRGVMFSETMKTLTRLSSSYSVDDVVLAGWRKVARIDDETGETSYVYIGPGGQACTNLADAFLEFEAQAAQKRNSRQRLSIAEELLKMHSVTENVDRSGDGEGAATNLRALQATGEDVAVTAGVSTVTQPQYLSVTTNSLEDYLYRGDSELLAGMSWATYGTWVYRIELPARPEKSVRGVLARYVDVYFDPAYKLYNSHAQRICSEPRVPMFEGFTMPPLTVDSERNAMYKQIQCRPTRILPVAGEELSQEELVLKGSAGMDNSVAATTAFTRAYLEWEEDMTKEAATARYRFAARFEYPSLWETKEMVEALRWKLEMVMGEELPQPILDPDREKPRATVEQYSSMLAESRVAHLEGLARARQQRHKRSRDVDAELLEEFVKVTTAGEKDDEDAGDNPEHDELPPEKTLRPDEVFQKISFRPNMEEQKKLLLFQFQARHNQYVKDFLAQSWMKEDPFADACKLQNSTRHSLHDVFAELQSWNADTRADILGSCRYGLVQDDEDKEQPSSEEIAHASLKKALPRLPAQCVRFSAQNVYEKPSDLVKDLVAALPPKQRLNEDQDCFIQRFAEVLDTVYAQESTTAPEKRHVYHMLLLGQGGSGKTHIVQNIVFPVVHFMWPSEGEQSTLMVVAAKNAQAKNISTDTVRAKTLHGLQKLWSSVRVLVVEEISMVSALLYNMLDFRAMLGRRLVFGVDPNTYAKTGCAFGRVPIVLHLGDFFQLRPTAQLSLLDDLMAQDEHGNWKHADVPAEVQHAQKVFAEIPDVFELRGTMRFKPGDPLIDLLQCMRQGHRLPDAIWNAFQQRCARNTTSGNPDERFNLPRFRRGYCMSIYWASLVRMMYRRALLDAAQADQPLVLLQAADNASGLERNVAFRFLNRPNPYQTGHMHGLFPCHVGMRIRLVAKLDADKGMVQDTLATIMDFEFHSNDRARYGQCKGGELFSPEYLPSGLWVAVDGYQGCCGYEDLLTRCTAHIENFQEAERLAKSFWFLPAEEVVIQLNSSQKYDVRRCGFRITHANFFTSTGSQGLTLPEGTIIDCARLPEMDDENWWLHLYIMVSRVTTMDDMLLLRAPPREILELGPPAAIRTKVAQFQERANICRAGVAARSGHGA</sequence>
<reference evidence="3" key="1">
    <citation type="submission" date="2022-10" db="EMBL/GenBank/DDBJ databases">
        <authorList>
            <person name="Chen Y."/>
            <person name="Dougan E. K."/>
            <person name="Chan C."/>
            <person name="Rhodes N."/>
            <person name="Thang M."/>
        </authorList>
    </citation>
    <scope>NUCLEOTIDE SEQUENCE</scope>
</reference>
<dbReference type="Proteomes" id="UP001152797">
    <property type="component" value="Unassembled WGS sequence"/>
</dbReference>
<dbReference type="Pfam" id="PF14214">
    <property type="entry name" value="Helitron_like_N"/>
    <property type="match status" value="1"/>
</dbReference>
<proteinExistence type="predicted"/>